<evidence type="ECO:0000259" key="8">
    <source>
        <dbReference type="PROSITE" id="PS50893"/>
    </source>
</evidence>
<dbReference type="InterPro" id="IPR027417">
    <property type="entry name" value="P-loop_NTPase"/>
</dbReference>
<dbReference type="InterPro" id="IPR039421">
    <property type="entry name" value="Type_1_exporter"/>
</dbReference>
<reference evidence="10 11" key="1">
    <citation type="submission" date="2023-03" db="EMBL/GenBank/DDBJ databases">
        <title>Isolation and description of six Streptomyces strains from soil environments, able to metabolize different microbial glucans.</title>
        <authorList>
            <person name="Widen T."/>
            <person name="Larsbrink J."/>
        </authorList>
    </citation>
    <scope>NUCLEOTIDE SEQUENCE [LARGE SCALE GENOMIC DNA]</scope>
    <source>
        <strain evidence="10 11">Mut2</strain>
    </source>
</reference>
<dbReference type="InterPro" id="IPR003593">
    <property type="entry name" value="AAA+_ATPase"/>
</dbReference>
<keyword evidence="3" id="KW-0547">Nucleotide-binding</keyword>
<keyword evidence="2 7" id="KW-0812">Transmembrane</keyword>
<dbReference type="InterPro" id="IPR011527">
    <property type="entry name" value="ABC1_TM_dom"/>
</dbReference>
<dbReference type="RefSeq" id="WP_306086141.1">
    <property type="nucleotide sequence ID" value="NZ_CP120992.1"/>
</dbReference>
<keyword evidence="11" id="KW-1185">Reference proteome</keyword>
<evidence type="ECO:0000256" key="4">
    <source>
        <dbReference type="ARBA" id="ARBA00022840"/>
    </source>
</evidence>
<dbReference type="SMART" id="SM00382">
    <property type="entry name" value="AAA"/>
    <property type="match status" value="1"/>
</dbReference>
<evidence type="ECO:0000256" key="3">
    <source>
        <dbReference type="ARBA" id="ARBA00022741"/>
    </source>
</evidence>
<dbReference type="PROSITE" id="PS50929">
    <property type="entry name" value="ABC_TM1F"/>
    <property type="match status" value="1"/>
</dbReference>
<evidence type="ECO:0000256" key="1">
    <source>
        <dbReference type="ARBA" id="ARBA00004651"/>
    </source>
</evidence>
<dbReference type="Gene3D" id="1.20.1560.10">
    <property type="entry name" value="ABC transporter type 1, transmembrane domain"/>
    <property type="match status" value="1"/>
</dbReference>
<organism evidence="10 11">
    <name type="scientific">Streptomyces laculatispora</name>
    <dbReference type="NCBI Taxonomy" id="887464"/>
    <lineage>
        <taxon>Bacteria</taxon>
        <taxon>Bacillati</taxon>
        <taxon>Actinomycetota</taxon>
        <taxon>Actinomycetes</taxon>
        <taxon>Kitasatosporales</taxon>
        <taxon>Streptomycetaceae</taxon>
        <taxon>Streptomyces</taxon>
    </lineage>
</organism>
<dbReference type="InterPro" id="IPR036640">
    <property type="entry name" value="ABC1_TM_sf"/>
</dbReference>
<keyword evidence="4 10" id="KW-0067">ATP-binding</keyword>
<feature type="transmembrane region" description="Helical" evidence="7">
    <location>
        <begin position="153"/>
        <end position="170"/>
    </location>
</feature>
<keyword evidence="6 7" id="KW-0472">Membrane</keyword>
<evidence type="ECO:0000256" key="5">
    <source>
        <dbReference type="ARBA" id="ARBA00022989"/>
    </source>
</evidence>
<name>A0ABY9HY95_9ACTN</name>
<dbReference type="Gene3D" id="3.40.50.300">
    <property type="entry name" value="P-loop containing nucleotide triphosphate hydrolases"/>
    <property type="match status" value="1"/>
</dbReference>
<dbReference type="EMBL" id="CP120992">
    <property type="protein sequence ID" value="WLQ39560.1"/>
    <property type="molecule type" value="Genomic_DNA"/>
</dbReference>
<dbReference type="PANTHER" id="PTHR43394">
    <property type="entry name" value="ATP-DEPENDENT PERMEASE MDL1, MITOCHONDRIAL"/>
    <property type="match status" value="1"/>
</dbReference>
<evidence type="ECO:0000313" key="10">
    <source>
        <dbReference type="EMBL" id="WLQ39560.1"/>
    </source>
</evidence>
<feature type="domain" description="ABC transporter" evidence="8">
    <location>
        <begin position="348"/>
        <end position="582"/>
    </location>
</feature>
<sequence length="624" mass="64529">MSTPGADRALLPTASGAESLAALRTMLRGHRRLTATAVTVLVAGTGVGLLTAPLLGHIVDLVVERRGSRALTVPLVLLIVVALVRGAAAAVGSTLVARLGETVLAAVREQFIERALRLPLERVEAAGSGDLVSRVTSDVSVIAKSVRQALPEFTRSALTIVLTLVGLAVLDWRFLMAALLAMPVQVLSVRWYLRRAAPVYAEHRVATGALQHQLLDSVGGVRTVRAFRLNRAHTALLEQRSASARDLALGGIHIVTGFFSRLNLAEYIGLAAMLGAGFLLVDNGSVSIGTATAAALYFHSLFNPVNATLFLIDDAQSAGASFARLVGLSKLPAEQTAPGGLAPADGSVKVSALSYAYAAGVPVLRKVDLEVRGGERVALVGASGAGKTTLAKVIAGVHEPHGGTVSLGGVDAAELGAAGVRRAVTLISQEVHVFAGPLAEDLRLARPEATDEEVRAALSRVGALEWAQALTDGLDTVVGEGGHRLTVAQAQHLALARLVLADPPIAILDEATADAGSAGARVLEEAALRALEGRTGLVVAHRLPQAATADRVVVLDEGRIVETGSHDELVAAGGRYAALWAAWSDSRREPVDGAPAPERCAAMPADAQCTRGFPDGTGGGFVRS</sequence>
<dbReference type="Proteomes" id="UP001229952">
    <property type="component" value="Chromosome"/>
</dbReference>
<dbReference type="CDD" id="cd07346">
    <property type="entry name" value="ABC_6TM_exporters"/>
    <property type="match status" value="1"/>
</dbReference>
<dbReference type="SUPFAM" id="SSF90123">
    <property type="entry name" value="ABC transporter transmembrane region"/>
    <property type="match status" value="1"/>
</dbReference>
<feature type="transmembrane region" description="Helical" evidence="7">
    <location>
        <begin position="33"/>
        <end position="55"/>
    </location>
</feature>
<evidence type="ECO:0000256" key="6">
    <source>
        <dbReference type="ARBA" id="ARBA00023136"/>
    </source>
</evidence>
<dbReference type="PROSITE" id="PS50893">
    <property type="entry name" value="ABC_TRANSPORTER_2"/>
    <property type="match status" value="1"/>
</dbReference>
<evidence type="ECO:0000259" key="9">
    <source>
        <dbReference type="PROSITE" id="PS50929"/>
    </source>
</evidence>
<accession>A0ABY9HY95</accession>
<gene>
    <name evidence="10" type="ORF">P8A22_05755</name>
</gene>
<dbReference type="Pfam" id="PF00005">
    <property type="entry name" value="ABC_tran"/>
    <property type="match status" value="1"/>
</dbReference>
<evidence type="ECO:0000313" key="11">
    <source>
        <dbReference type="Proteomes" id="UP001229952"/>
    </source>
</evidence>
<dbReference type="InterPro" id="IPR003439">
    <property type="entry name" value="ABC_transporter-like_ATP-bd"/>
</dbReference>
<dbReference type="GO" id="GO:0005524">
    <property type="term" value="F:ATP binding"/>
    <property type="evidence" value="ECO:0007669"/>
    <property type="project" value="UniProtKB-KW"/>
</dbReference>
<evidence type="ECO:0000256" key="7">
    <source>
        <dbReference type="SAM" id="Phobius"/>
    </source>
</evidence>
<evidence type="ECO:0000256" key="2">
    <source>
        <dbReference type="ARBA" id="ARBA00022692"/>
    </source>
</evidence>
<feature type="transmembrane region" description="Helical" evidence="7">
    <location>
        <begin position="75"/>
        <end position="97"/>
    </location>
</feature>
<dbReference type="Pfam" id="PF00664">
    <property type="entry name" value="ABC_membrane"/>
    <property type="match status" value="1"/>
</dbReference>
<protein>
    <submittedName>
        <fullName evidence="10">ABC transporter ATP-binding protein</fullName>
    </submittedName>
</protein>
<feature type="domain" description="ABC transmembrane type-1" evidence="9">
    <location>
        <begin position="35"/>
        <end position="317"/>
    </location>
</feature>
<keyword evidence="5 7" id="KW-1133">Transmembrane helix</keyword>
<comment type="subcellular location">
    <subcellularLocation>
        <location evidence="1">Cell membrane</location>
        <topology evidence="1">Multi-pass membrane protein</topology>
    </subcellularLocation>
</comment>
<dbReference type="SUPFAM" id="SSF52540">
    <property type="entry name" value="P-loop containing nucleoside triphosphate hydrolases"/>
    <property type="match status" value="1"/>
</dbReference>
<dbReference type="PANTHER" id="PTHR43394:SF1">
    <property type="entry name" value="ATP-BINDING CASSETTE SUB-FAMILY B MEMBER 10, MITOCHONDRIAL"/>
    <property type="match status" value="1"/>
</dbReference>
<proteinExistence type="predicted"/>